<dbReference type="InterPro" id="IPR052216">
    <property type="entry name" value="CRISPR_Csm3_endoribonuclease"/>
</dbReference>
<feature type="domain" description="CRISPR type III-associated protein" evidence="2">
    <location>
        <begin position="5"/>
        <end position="175"/>
    </location>
</feature>
<evidence type="ECO:0000313" key="4">
    <source>
        <dbReference type="Proteomes" id="UP000093159"/>
    </source>
</evidence>
<dbReference type="EMBL" id="LDIR01000003">
    <property type="protein sequence ID" value="OCL90777.1"/>
    <property type="molecule type" value="Genomic_DNA"/>
</dbReference>
<reference evidence="3 4" key="1">
    <citation type="submission" date="2015-05" db="EMBL/GenBank/DDBJ databases">
        <authorList>
            <person name="Rovetto F."/>
            <person name="Cocolin L."/>
            <person name="Illeghems K."/>
            <person name="Van Nieuwerburgh F."/>
            <person name="Houf K."/>
        </authorList>
    </citation>
    <scope>NUCLEOTIDE SEQUENCE [LARGE SCALE GENOMIC DNA]</scope>
    <source>
        <strain evidence="3 4">117434</strain>
    </source>
</reference>
<keyword evidence="1" id="KW-0051">Antiviral defense</keyword>
<sequence>MRYKVTFLDYWHLSSGLSAGAKFDSMVTKDKDNLPYIPGKTIKGLAKEMAELTNNKEFVFECFGSSSDTKDYFYSEENIPSKCYFSNVEIEENTRKIITKEKLQNKLFDEIASTKIDKNGIAKTGSLREIEVVVPISLFGEIKNIPDDYKQEMIKALKKIKRMGLNRNRGLGRCKIEIIGEEK</sequence>
<dbReference type="PANTHER" id="PTHR35579">
    <property type="entry name" value="CRISPR SYSTEM CMS ENDORIBONUCLEASE CSM3"/>
    <property type="match status" value="1"/>
</dbReference>
<dbReference type="CDD" id="cd09726">
    <property type="entry name" value="RAMP_I_III"/>
    <property type="match status" value="1"/>
</dbReference>
<dbReference type="RefSeq" id="WP_066179367.1">
    <property type="nucleotide sequence ID" value="NZ_LDIR01000003.1"/>
</dbReference>
<dbReference type="Pfam" id="PF03787">
    <property type="entry name" value="RAMPs"/>
    <property type="match status" value="1"/>
</dbReference>
<evidence type="ECO:0000256" key="1">
    <source>
        <dbReference type="ARBA" id="ARBA00023118"/>
    </source>
</evidence>
<organism evidence="3 4">
    <name type="scientific">Arcobacter porcinus</name>
    <dbReference type="NCBI Taxonomy" id="1935204"/>
    <lineage>
        <taxon>Bacteria</taxon>
        <taxon>Pseudomonadati</taxon>
        <taxon>Campylobacterota</taxon>
        <taxon>Epsilonproteobacteria</taxon>
        <taxon>Campylobacterales</taxon>
        <taxon>Arcobacteraceae</taxon>
        <taxon>Arcobacter</taxon>
    </lineage>
</organism>
<keyword evidence="4" id="KW-1185">Reference proteome</keyword>
<dbReference type="InterPro" id="IPR005537">
    <property type="entry name" value="RAMP_III_fam"/>
</dbReference>
<evidence type="ECO:0000259" key="2">
    <source>
        <dbReference type="Pfam" id="PF03787"/>
    </source>
</evidence>
<comment type="caution">
    <text evidence="3">The sequence shown here is derived from an EMBL/GenBank/DDBJ whole genome shotgun (WGS) entry which is preliminary data.</text>
</comment>
<dbReference type="PANTHER" id="PTHR35579:SF3">
    <property type="entry name" value="CRISPR SYSTEM CMS ENDORIBONUCLEASE CSM3"/>
    <property type="match status" value="1"/>
</dbReference>
<proteinExistence type="predicted"/>
<gene>
    <name evidence="3" type="ORF">AAX28_01594</name>
</gene>
<accession>A0ABX2YAL7</accession>
<protein>
    <submittedName>
        <fullName evidence="3">RAMP superfamily protein</fullName>
    </submittedName>
</protein>
<dbReference type="Proteomes" id="UP000093159">
    <property type="component" value="Unassembled WGS sequence"/>
</dbReference>
<name>A0ABX2YAL7_9BACT</name>
<evidence type="ECO:0000313" key="3">
    <source>
        <dbReference type="EMBL" id="OCL90777.1"/>
    </source>
</evidence>